<reference evidence="15 16" key="1">
    <citation type="submission" date="2019-02" db="EMBL/GenBank/DDBJ databases">
        <title>Genome sequencing of the rare red list fungi Dentipellis fragilis.</title>
        <authorList>
            <person name="Buettner E."/>
            <person name="Kellner H."/>
        </authorList>
    </citation>
    <scope>NUCLEOTIDE SEQUENCE [LARGE SCALE GENOMIC DNA]</scope>
    <source>
        <strain evidence="15 16">DSM 105465</strain>
    </source>
</reference>
<keyword evidence="4" id="KW-0962">Peroxisome biogenesis</keyword>
<feature type="domain" description="AAA+ ATPase" evidence="14">
    <location>
        <begin position="684"/>
        <end position="819"/>
    </location>
</feature>
<evidence type="ECO:0000313" key="15">
    <source>
        <dbReference type="EMBL" id="TFY68057.1"/>
    </source>
</evidence>
<keyword evidence="7" id="KW-0067">ATP-binding</keyword>
<dbReference type="InterPro" id="IPR009010">
    <property type="entry name" value="Asp_de-COase-like_dom_sf"/>
</dbReference>
<keyword evidence="6" id="KW-0378">Hydrolase</keyword>
<feature type="region of interest" description="Disordered" evidence="13">
    <location>
        <begin position="200"/>
        <end position="220"/>
    </location>
</feature>
<dbReference type="InterPro" id="IPR003593">
    <property type="entry name" value="AAA+_ATPase"/>
</dbReference>
<sequence length="1002" mass="109829">MPRRARIHYVSLRSSLVNLPISIYGPLLERNVRPQHVAVLLTCLAPAVKHEKGRIDAYVGWTGMLASSSIAHFNAGSDTSLETVEIDPQYGQALGLSQGDIVEIGLLHDLPFAKSVSTEPATPDDWEILELHAEHVEATLLSQVRVAAPGQEIDVWAMGRTRIRLRVGCAYASPESLNPSDAKALLLTTDTEISIAPKTRRAPPTKTAMQTIPNGDSGDAQAPQRLEYVHAMRVLPASVLPVTLPNPPRSANHRIRLVGRAPRSMIPPPDPTESGTKPEEPPEAPRTLDLKGEKRVDGKEDGKKKDEWDVIVKGVNEVPPRQVVLAGGLSGVEDWDVVRLTIFADPKPPSKQAVSPPAPEPRTPPPIHSLSGVDELLRNAVEWSMSMYMLWDDQMIRGSKGLLVTGRPGAGKTSVAKAIAKTLLLDPYVYAFNYYVDVSRWTEKPVTKVRDQLHFWLDKALWHRPSVIIFDNLDKLLPVEAEHADSFRTRLLTELFVSMFSAQAHDLAPDTSGVVIIGTAESQSSLHPLLGTMHVFKETVKLKAPDRTARKEILVDAVKRHMLAASNMVIDPAAPLNYTSLASETDGYFAMDLHDLVDRAVHEAAARLANESENDDAKIVLTAADFTAAHVGFVPLSLRDVPLQTSTVQWSDVGGLNQTRRVLRETLEWPTKYAAIFAQSPLRLRQGLLLYGYPGCGKTMLASAVAKECGLNFISVKGPELLNKYIGASEKSVRDIFERANAAKPCVLFFDEFESIAPKRGHDSTGVTDRVVNQLLTLLDGAEGLEGVYVLAATSRPDLIDSALLRPGRLDKSLLCNMPTTEERKEILQAHARKVPISPSVDFASLAEMTEGYSGADLQALLYNAHLDVVHASIKDIAIDKSSSLNDLDDKPVEYITFGGPPEEQKVVKSRAEEVAFQRRLRDFMNADKNAQQPAKKAAAELPKHEITEDHLLRVLKTTRPSVPASEVARLDRIYSAFISDRSGDLPQPPDAGGVGKRVSLM</sequence>
<gene>
    <name evidence="15" type="ORF">EVG20_g3702</name>
</gene>
<dbReference type="SUPFAM" id="SSF50692">
    <property type="entry name" value="ADC-like"/>
    <property type="match status" value="1"/>
</dbReference>
<comment type="subcellular location">
    <subcellularLocation>
        <location evidence="1">Membrane</location>
    </subcellularLocation>
</comment>
<dbReference type="Pfam" id="PF00004">
    <property type="entry name" value="AAA"/>
    <property type="match status" value="2"/>
</dbReference>
<dbReference type="SUPFAM" id="SSF52540">
    <property type="entry name" value="P-loop containing nucleoside triphosphate hydrolases"/>
    <property type="match status" value="2"/>
</dbReference>
<name>A0A4Y9Z243_9AGAM</name>
<evidence type="ECO:0000256" key="3">
    <source>
        <dbReference type="ARBA" id="ARBA00022448"/>
    </source>
</evidence>
<evidence type="ECO:0000256" key="11">
    <source>
        <dbReference type="ARBA" id="ARBA00034532"/>
    </source>
</evidence>
<dbReference type="FunFam" id="3.40.50.300:FF:000149">
    <property type="entry name" value="Nuclear valosin-containing protein-like"/>
    <property type="match status" value="1"/>
</dbReference>
<evidence type="ECO:0000256" key="6">
    <source>
        <dbReference type="ARBA" id="ARBA00022801"/>
    </source>
</evidence>
<evidence type="ECO:0000256" key="13">
    <source>
        <dbReference type="SAM" id="MobiDB-lite"/>
    </source>
</evidence>
<dbReference type="STRING" id="205917.A0A4Y9Z243"/>
<keyword evidence="3" id="KW-0813">Transport</keyword>
<dbReference type="InterPro" id="IPR041569">
    <property type="entry name" value="AAA_lid_3"/>
</dbReference>
<dbReference type="AlphaFoldDB" id="A0A4Y9Z243"/>
<evidence type="ECO:0000256" key="1">
    <source>
        <dbReference type="ARBA" id="ARBA00004370"/>
    </source>
</evidence>
<feature type="region of interest" description="Disordered" evidence="13">
    <location>
        <begin position="982"/>
        <end position="1002"/>
    </location>
</feature>
<dbReference type="GO" id="GO:0016558">
    <property type="term" value="P:protein import into peroxisome matrix"/>
    <property type="evidence" value="ECO:0007669"/>
    <property type="project" value="TreeGrafter"/>
</dbReference>
<dbReference type="Gene3D" id="3.40.50.300">
    <property type="entry name" value="P-loop containing nucleotide triphosphate hydrolases"/>
    <property type="match status" value="2"/>
</dbReference>
<feature type="region of interest" description="Disordered" evidence="13">
    <location>
        <begin position="346"/>
        <end position="369"/>
    </location>
</feature>
<organism evidence="15 16">
    <name type="scientific">Dentipellis fragilis</name>
    <dbReference type="NCBI Taxonomy" id="205917"/>
    <lineage>
        <taxon>Eukaryota</taxon>
        <taxon>Fungi</taxon>
        <taxon>Dikarya</taxon>
        <taxon>Basidiomycota</taxon>
        <taxon>Agaricomycotina</taxon>
        <taxon>Agaricomycetes</taxon>
        <taxon>Russulales</taxon>
        <taxon>Hericiaceae</taxon>
        <taxon>Dentipellis</taxon>
    </lineage>
</organism>
<feature type="compositionally biased region" description="Basic and acidic residues" evidence="13">
    <location>
        <begin position="286"/>
        <end position="303"/>
    </location>
</feature>
<evidence type="ECO:0000256" key="8">
    <source>
        <dbReference type="ARBA" id="ARBA00022927"/>
    </source>
</evidence>
<evidence type="ECO:0000256" key="10">
    <source>
        <dbReference type="ARBA" id="ARBA00032509"/>
    </source>
</evidence>
<dbReference type="InterPro" id="IPR050168">
    <property type="entry name" value="AAA_ATPase_domain"/>
</dbReference>
<dbReference type="Pfam" id="PF17862">
    <property type="entry name" value="AAA_lid_3"/>
    <property type="match status" value="1"/>
</dbReference>
<dbReference type="Proteomes" id="UP000298327">
    <property type="component" value="Unassembled WGS sequence"/>
</dbReference>
<dbReference type="Pfam" id="PF09262">
    <property type="entry name" value="PEX-1N"/>
    <property type="match status" value="1"/>
</dbReference>
<protein>
    <recommendedName>
        <fullName evidence="11">Peroxisomal ATPase PEX1</fullName>
    </recommendedName>
    <alternativeName>
        <fullName evidence="10">Peroxin-1</fullName>
    </alternativeName>
</protein>
<evidence type="ECO:0000256" key="7">
    <source>
        <dbReference type="ARBA" id="ARBA00022840"/>
    </source>
</evidence>
<dbReference type="InterPro" id="IPR003960">
    <property type="entry name" value="ATPase_AAA_CS"/>
</dbReference>
<dbReference type="EMBL" id="SEOQ01000173">
    <property type="protein sequence ID" value="TFY68057.1"/>
    <property type="molecule type" value="Genomic_DNA"/>
</dbReference>
<keyword evidence="16" id="KW-1185">Reference proteome</keyword>
<evidence type="ECO:0000256" key="12">
    <source>
        <dbReference type="ARBA" id="ARBA00048778"/>
    </source>
</evidence>
<evidence type="ECO:0000256" key="5">
    <source>
        <dbReference type="ARBA" id="ARBA00022741"/>
    </source>
</evidence>
<dbReference type="GO" id="GO:0016887">
    <property type="term" value="F:ATP hydrolysis activity"/>
    <property type="evidence" value="ECO:0007669"/>
    <property type="project" value="InterPro"/>
</dbReference>
<dbReference type="GO" id="GO:0005524">
    <property type="term" value="F:ATP binding"/>
    <property type="evidence" value="ECO:0007669"/>
    <property type="project" value="UniProtKB-KW"/>
</dbReference>
<dbReference type="PROSITE" id="PS00674">
    <property type="entry name" value="AAA"/>
    <property type="match status" value="1"/>
</dbReference>
<dbReference type="InterPro" id="IPR027417">
    <property type="entry name" value="P-loop_NTPase"/>
</dbReference>
<proteinExistence type="inferred from homology"/>
<dbReference type="GO" id="GO:0005829">
    <property type="term" value="C:cytosol"/>
    <property type="evidence" value="ECO:0007669"/>
    <property type="project" value="TreeGrafter"/>
</dbReference>
<dbReference type="SMART" id="SM00382">
    <property type="entry name" value="AAA"/>
    <property type="match status" value="2"/>
</dbReference>
<dbReference type="GO" id="GO:0005778">
    <property type="term" value="C:peroxisomal membrane"/>
    <property type="evidence" value="ECO:0007669"/>
    <property type="project" value="TreeGrafter"/>
</dbReference>
<accession>A0A4Y9Z243</accession>
<feature type="compositionally biased region" description="Pro residues" evidence="13">
    <location>
        <begin position="356"/>
        <end position="367"/>
    </location>
</feature>
<dbReference type="InterPro" id="IPR029067">
    <property type="entry name" value="CDC48_domain_2-like_sf"/>
</dbReference>
<dbReference type="InterPro" id="IPR015342">
    <property type="entry name" value="PEX1-N_C-lobe"/>
</dbReference>
<evidence type="ECO:0000256" key="9">
    <source>
        <dbReference type="ARBA" id="ARBA00023136"/>
    </source>
</evidence>
<evidence type="ECO:0000313" key="16">
    <source>
        <dbReference type="Proteomes" id="UP000298327"/>
    </source>
</evidence>
<dbReference type="PANTHER" id="PTHR23077:SF12">
    <property type="entry name" value="PEROXISOMAL ATPASE PEX1"/>
    <property type="match status" value="1"/>
</dbReference>
<comment type="catalytic activity">
    <reaction evidence="12">
        <text>ATP + H2O = ADP + phosphate + H(+)</text>
        <dbReference type="Rhea" id="RHEA:13065"/>
        <dbReference type="ChEBI" id="CHEBI:15377"/>
        <dbReference type="ChEBI" id="CHEBI:15378"/>
        <dbReference type="ChEBI" id="CHEBI:30616"/>
        <dbReference type="ChEBI" id="CHEBI:43474"/>
        <dbReference type="ChEBI" id="CHEBI:456216"/>
    </reaction>
    <physiologicalReaction direction="left-to-right" evidence="12">
        <dbReference type="Rhea" id="RHEA:13066"/>
    </physiologicalReaction>
</comment>
<dbReference type="Gene3D" id="1.10.8.60">
    <property type="match status" value="2"/>
</dbReference>
<dbReference type="CDD" id="cd19526">
    <property type="entry name" value="RecA-like_PEX1_r2"/>
    <property type="match status" value="1"/>
</dbReference>
<dbReference type="PANTHER" id="PTHR23077">
    <property type="entry name" value="AAA-FAMILY ATPASE"/>
    <property type="match status" value="1"/>
</dbReference>
<evidence type="ECO:0000259" key="14">
    <source>
        <dbReference type="SMART" id="SM00382"/>
    </source>
</evidence>
<keyword evidence="9" id="KW-0472">Membrane</keyword>
<keyword evidence="8" id="KW-0653">Protein transport</keyword>
<evidence type="ECO:0000256" key="2">
    <source>
        <dbReference type="ARBA" id="ARBA00006914"/>
    </source>
</evidence>
<comment type="similarity">
    <text evidence="2">Belongs to the AAA ATPase family.</text>
</comment>
<dbReference type="SUPFAM" id="SSF54585">
    <property type="entry name" value="Cdc48 domain 2-like"/>
    <property type="match status" value="1"/>
</dbReference>
<dbReference type="Gene3D" id="3.10.330.10">
    <property type="match status" value="1"/>
</dbReference>
<comment type="caution">
    <text evidence="15">The sequence shown here is derived from an EMBL/GenBank/DDBJ whole genome shotgun (WGS) entry which is preliminary data.</text>
</comment>
<keyword evidence="5" id="KW-0547">Nucleotide-binding</keyword>
<evidence type="ECO:0000256" key="4">
    <source>
        <dbReference type="ARBA" id="ARBA00022593"/>
    </source>
</evidence>
<dbReference type="OrthoDB" id="2187at2759"/>
<dbReference type="InterPro" id="IPR003959">
    <property type="entry name" value="ATPase_AAA_core"/>
</dbReference>
<feature type="region of interest" description="Disordered" evidence="13">
    <location>
        <begin position="259"/>
        <end position="303"/>
    </location>
</feature>
<feature type="domain" description="AAA+ ATPase" evidence="14">
    <location>
        <begin position="398"/>
        <end position="559"/>
    </location>
</feature>